<dbReference type="PANTHER" id="PTHR14199:SF29">
    <property type="entry name" value="NEUROBLASTOMA BREAKPOINT FAMILY MEMBER 4-RELATED"/>
    <property type="match status" value="1"/>
</dbReference>
<feature type="coiled-coil region" evidence="1">
    <location>
        <begin position="14"/>
        <end position="48"/>
    </location>
</feature>
<keyword evidence="1" id="KW-0175">Coiled coil</keyword>
<organism evidence="3 4">
    <name type="scientific">Daubentonia madagascariensis</name>
    <name type="common">Aye-aye</name>
    <name type="synonym">Sciurus madagascariensis</name>
    <dbReference type="NCBI Taxonomy" id="31869"/>
    <lineage>
        <taxon>Eukaryota</taxon>
        <taxon>Metazoa</taxon>
        <taxon>Chordata</taxon>
        <taxon>Craniata</taxon>
        <taxon>Vertebrata</taxon>
        <taxon>Euteleostomi</taxon>
        <taxon>Mammalia</taxon>
        <taxon>Eutheria</taxon>
        <taxon>Euarchontoglires</taxon>
        <taxon>Primates</taxon>
        <taxon>Strepsirrhini</taxon>
        <taxon>Chiromyiformes</taxon>
        <taxon>Daubentoniidae</taxon>
        <taxon>Daubentonia</taxon>
    </lineage>
</organism>
<evidence type="ECO:0000256" key="1">
    <source>
        <dbReference type="SAM" id="Coils"/>
    </source>
</evidence>
<proteinExistence type="predicted"/>
<accession>A0ABD2DVF8</accession>
<dbReference type="EMBL" id="JBFSEQ010000007">
    <property type="protein sequence ID" value="KAL2770678.1"/>
    <property type="molecule type" value="Genomic_DNA"/>
</dbReference>
<dbReference type="AlphaFoldDB" id="A0ABD2DVF8"/>
<name>A0ABD2DVF8_DAUMA</name>
<reference evidence="3 4" key="1">
    <citation type="journal article" date="2024" name="G3 (Bethesda)">
        <title>A hybrid genome assembly of the endangered aye-aye (Daubentonia madagascariensis).</title>
        <authorList>
            <person name="Versoza C.J."/>
            <person name="Pfeifer S.P."/>
        </authorList>
    </citation>
    <scope>NUCLEOTIDE SEQUENCE [LARGE SCALE GENOMIC DNA]</scope>
    <source>
        <strain evidence="3">6821</strain>
    </source>
</reference>
<evidence type="ECO:0000313" key="3">
    <source>
        <dbReference type="EMBL" id="KAL2770678.1"/>
    </source>
</evidence>
<feature type="non-terminal residue" evidence="3">
    <location>
        <position position="93"/>
    </location>
</feature>
<evidence type="ECO:0000313" key="2">
    <source>
        <dbReference type="EMBL" id="KAL2770676.1"/>
    </source>
</evidence>
<dbReference type="Proteomes" id="UP001610411">
    <property type="component" value="Unassembled WGS sequence"/>
</dbReference>
<comment type="caution">
    <text evidence="3">The sequence shown here is derived from an EMBL/GenBank/DDBJ whole genome shotgun (WGS) entry which is preliminary data.</text>
</comment>
<dbReference type="EMBL" id="JBFSEQ010000007">
    <property type="protein sequence ID" value="KAL2770677.1"/>
    <property type="molecule type" value="Genomic_DNA"/>
</dbReference>
<keyword evidence="4" id="KW-1185">Reference proteome</keyword>
<protein>
    <submittedName>
        <fullName evidence="3">Neuroblastoma breakpoint family member 11 isoform b</fullName>
    </submittedName>
    <submittedName>
        <fullName evidence="2">Neuroblastoma breakpoint family member 8</fullName>
    </submittedName>
</protein>
<dbReference type="EMBL" id="JBFSEQ010000007">
    <property type="protein sequence ID" value="KAL2770676.1"/>
    <property type="molecule type" value="Genomic_DNA"/>
</dbReference>
<evidence type="ECO:0000313" key="4">
    <source>
        <dbReference type="Proteomes" id="UP001610411"/>
    </source>
</evidence>
<sequence length="93" mass="10811">MAGSLCPLSRQRAEMDILENNKQLRSQLAESKQELRDLREKLRISESTAFSLANQLQKYKCEAFRDILEAILGERLDFEEKEQAEKLTLPDKL</sequence>
<dbReference type="PANTHER" id="PTHR14199">
    <property type="entry name" value="NEUROBLASTOMA BREAKPOINT FAMILY MEMBER 6-LIKE PROTEIN"/>
    <property type="match status" value="1"/>
</dbReference>
<dbReference type="InterPro" id="IPR055306">
    <property type="entry name" value="NBPF"/>
</dbReference>
<gene>
    <name evidence="2" type="ORF">WCI35_018854</name>
    <name evidence="3" type="ORF">WCI35_018855</name>
</gene>